<dbReference type="InterPro" id="IPR023799">
    <property type="entry name" value="RbfA_dom_sf"/>
</dbReference>
<dbReference type="SUPFAM" id="SSF89919">
    <property type="entry name" value="Ribosome-binding factor A, RbfA"/>
    <property type="match status" value="1"/>
</dbReference>
<reference evidence="1" key="1">
    <citation type="journal article" date="2016" name="Sci. Rep.">
        <title>Molecular characterization of firefly nuptial gifts: a multi-omics approach sheds light on postcopulatory sexual selection.</title>
        <authorList>
            <person name="Al-Wathiqui N."/>
            <person name="Fallon T.R."/>
            <person name="South A."/>
            <person name="Weng J.K."/>
            <person name="Lewis S.M."/>
        </authorList>
    </citation>
    <scope>NUCLEOTIDE SEQUENCE</scope>
</reference>
<dbReference type="Pfam" id="PF02033">
    <property type="entry name" value="RBFA"/>
    <property type="match status" value="1"/>
</dbReference>
<evidence type="ECO:0008006" key="4">
    <source>
        <dbReference type="Google" id="ProtNLM"/>
    </source>
</evidence>
<evidence type="ECO:0000313" key="1">
    <source>
        <dbReference type="EMBL" id="JAV52841.1"/>
    </source>
</evidence>
<reference evidence="2" key="3">
    <citation type="submission" date="2019-08" db="EMBL/GenBank/DDBJ databases">
        <authorList>
            <consortium name="Photinus pyralis genome working group"/>
            <person name="Fallon T.R."/>
            <person name="Sander Lower S.E."/>
            <person name="Weng J.-K."/>
        </authorList>
    </citation>
    <scope>NUCLEOTIDE SEQUENCE</scope>
    <source>
        <strain evidence="2">1611_PpyrPB1</strain>
        <tissue evidence="2">Whole body</tissue>
    </source>
</reference>
<dbReference type="EMBL" id="VVIM01000001">
    <property type="protein sequence ID" value="KAB0803880.1"/>
    <property type="molecule type" value="Genomic_DNA"/>
</dbReference>
<name>A0A1Y1JX99_PHOPY</name>
<evidence type="ECO:0000313" key="2">
    <source>
        <dbReference type="EMBL" id="KAB0803880.1"/>
    </source>
</evidence>
<dbReference type="Gene3D" id="3.30.300.20">
    <property type="match status" value="1"/>
</dbReference>
<keyword evidence="3" id="KW-1185">Reference proteome</keyword>
<reference evidence="2 3" key="2">
    <citation type="journal article" date="2018" name="Elife">
        <title>Firefly genomes illuminate parallel origins of bioluminescence in beetles.</title>
        <authorList>
            <person name="Fallon T.R."/>
            <person name="Lower S.E."/>
            <person name="Chang C.H."/>
            <person name="Bessho-Uehara M."/>
            <person name="Martin G.J."/>
            <person name="Bewick A.J."/>
            <person name="Behringer M."/>
            <person name="Debat H.J."/>
            <person name="Wong I."/>
            <person name="Day J.C."/>
            <person name="Suvorov A."/>
            <person name="Silva C.J."/>
            <person name="Stanger-Hall K.F."/>
            <person name="Hall D.W."/>
            <person name="Schmitz R.J."/>
            <person name="Nelson D.R."/>
            <person name="Lewis S.M."/>
            <person name="Shigenobu S."/>
            <person name="Bybee S.M."/>
            <person name="Larracuente A.M."/>
            <person name="Oba Y."/>
            <person name="Weng J.K."/>
        </authorList>
    </citation>
    <scope>NUCLEOTIDE SEQUENCE [LARGE SCALE GENOMIC DNA]</scope>
    <source>
        <strain evidence="2">1611_PpyrPB1</strain>
        <tissue evidence="2">Whole body</tissue>
    </source>
</reference>
<dbReference type="InParanoid" id="A0A1Y1JX99"/>
<dbReference type="PANTHER" id="PTHR14725:SF0">
    <property type="entry name" value="RIBOSOME-BINDING FACTOR A, MITOCHONDRIAL-RELATED"/>
    <property type="match status" value="1"/>
</dbReference>
<dbReference type="AlphaFoldDB" id="A0A1Y1JX99"/>
<dbReference type="FunCoup" id="A0A1Y1JX99">
    <property type="interactions" value="475"/>
</dbReference>
<protein>
    <recommendedName>
        <fullName evidence="4">Ribosome-binding factor A, mitochondrial</fullName>
    </recommendedName>
</protein>
<sequence>MNRNLINISFNRLFHISSHYNGQAKTMRKIMGETKKKKFKYRTEPLLSQPSTFTVGANEGKKSSNTRRVNVLNKLFMRYITDLMSTGECSSAFVGHGIEINNVQITSDFSCVRIYWSTKNVENKAIEEILTKNVGILRHELAQLKIVGVVPSLQFVRDKQFARLAQVDKLLSEADYGDDHVPLELTARVKAQLQLNTSLNSYMQKIEKLDKTSNEECDGIPSMPNDVFGLNHSKIMEEITSAAKKSKAIHRDKLRGDLEPTTLINKDPIQFTSEQEEKEAFRQFLQKQQIMKSKMQRDIKKQIAELERVETVWIEQQEMENETVDEKDFIDDDFDSFNKS</sequence>
<dbReference type="InterPro" id="IPR000238">
    <property type="entry name" value="RbfA"/>
</dbReference>
<proteinExistence type="predicted"/>
<accession>A0A1Y1JX99</accession>
<dbReference type="EMBL" id="GEZM01100620">
    <property type="protein sequence ID" value="JAV52841.1"/>
    <property type="molecule type" value="Transcribed_RNA"/>
</dbReference>
<organism evidence="1">
    <name type="scientific">Photinus pyralis</name>
    <name type="common">Common eastern firefly</name>
    <name type="synonym">Lampyris pyralis</name>
    <dbReference type="NCBI Taxonomy" id="7054"/>
    <lineage>
        <taxon>Eukaryota</taxon>
        <taxon>Metazoa</taxon>
        <taxon>Ecdysozoa</taxon>
        <taxon>Arthropoda</taxon>
        <taxon>Hexapoda</taxon>
        <taxon>Insecta</taxon>
        <taxon>Pterygota</taxon>
        <taxon>Neoptera</taxon>
        <taxon>Endopterygota</taxon>
        <taxon>Coleoptera</taxon>
        <taxon>Polyphaga</taxon>
        <taxon>Elateriformia</taxon>
        <taxon>Elateroidea</taxon>
        <taxon>Lampyridae</taxon>
        <taxon>Lampyrinae</taxon>
        <taxon>Photinus</taxon>
    </lineage>
</organism>
<gene>
    <name evidence="2" type="ORF">PPYR_00850</name>
</gene>
<dbReference type="OrthoDB" id="418445at2759"/>
<dbReference type="GO" id="GO:0006364">
    <property type="term" value="P:rRNA processing"/>
    <property type="evidence" value="ECO:0007669"/>
    <property type="project" value="InterPro"/>
</dbReference>
<dbReference type="Proteomes" id="UP000327044">
    <property type="component" value="Unassembled WGS sequence"/>
</dbReference>
<dbReference type="PANTHER" id="PTHR14725">
    <property type="entry name" value="RIBOSOME-BINDING FACTOR A, MITOCHONDRIAL-RELATED"/>
    <property type="match status" value="1"/>
</dbReference>
<dbReference type="InterPro" id="IPR015946">
    <property type="entry name" value="KH_dom-like_a/b"/>
</dbReference>
<dbReference type="InterPro" id="IPR039212">
    <property type="entry name" value="RBFA_mitochondrial"/>
</dbReference>
<evidence type="ECO:0000313" key="3">
    <source>
        <dbReference type="Proteomes" id="UP000327044"/>
    </source>
</evidence>